<dbReference type="PROSITE" id="PS50086">
    <property type="entry name" value="TBC_RABGAP"/>
    <property type="match status" value="1"/>
</dbReference>
<feature type="domain" description="Rab-GAP TBC" evidence="6">
    <location>
        <begin position="31"/>
        <end position="212"/>
    </location>
</feature>
<feature type="region of interest" description="Disordered" evidence="5">
    <location>
        <begin position="528"/>
        <end position="587"/>
    </location>
</feature>
<dbReference type="Gene3D" id="3.40.250.10">
    <property type="entry name" value="Rhodanese-like domain"/>
    <property type="match status" value="1"/>
</dbReference>
<dbReference type="InterPro" id="IPR036873">
    <property type="entry name" value="Rhodanese-like_dom_sf"/>
</dbReference>
<dbReference type="SMART" id="SM00164">
    <property type="entry name" value="TBC"/>
    <property type="match status" value="1"/>
</dbReference>
<organism evidence="8">
    <name type="scientific">Culex pipiens</name>
    <name type="common">House mosquito</name>
    <dbReference type="NCBI Taxonomy" id="7175"/>
    <lineage>
        <taxon>Eukaryota</taxon>
        <taxon>Metazoa</taxon>
        <taxon>Ecdysozoa</taxon>
        <taxon>Arthropoda</taxon>
        <taxon>Hexapoda</taxon>
        <taxon>Insecta</taxon>
        <taxon>Pterygota</taxon>
        <taxon>Neoptera</taxon>
        <taxon>Endopterygota</taxon>
        <taxon>Diptera</taxon>
        <taxon>Nematocera</taxon>
        <taxon>Culicoidea</taxon>
        <taxon>Culicidae</taxon>
        <taxon>Culicinae</taxon>
        <taxon>Culicini</taxon>
        <taxon>Culex</taxon>
        <taxon>Culex</taxon>
    </lineage>
</organism>
<evidence type="ECO:0000256" key="1">
    <source>
        <dbReference type="ARBA" id="ARBA00004601"/>
    </source>
</evidence>
<evidence type="ECO:0000313" key="8">
    <source>
        <dbReference type="EMBL" id="CAG6554385.1"/>
    </source>
</evidence>
<dbReference type="Gene3D" id="1.10.472.80">
    <property type="entry name" value="Ypt/Rab-GAP domain of gyp1p, domain 3"/>
    <property type="match status" value="1"/>
</dbReference>
<dbReference type="InterPro" id="IPR035969">
    <property type="entry name" value="Rab-GAP_TBC_sf"/>
</dbReference>
<feature type="region of interest" description="Disordered" evidence="5">
    <location>
        <begin position="465"/>
        <end position="494"/>
    </location>
</feature>
<dbReference type="Pfam" id="PF00581">
    <property type="entry name" value="Rhodanese"/>
    <property type="match status" value="1"/>
</dbReference>
<dbReference type="CDD" id="cd20788">
    <property type="entry name" value="TBC1D23_C-like"/>
    <property type="match status" value="1"/>
</dbReference>
<evidence type="ECO:0000256" key="2">
    <source>
        <dbReference type="ARBA" id="ARBA00014207"/>
    </source>
</evidence>
<proteinExistence type="predicted"/>
<dbReference type="FunFam" id="1.10.472.80:FF:000017">
    <property type="entry name" value="TBC1 domain family member 23"/>
    <property type="match status" value="1"/>
</dbReference>
<evidence type="ECO:0000256" key="5">
    <source>
        <dbReference type="SAM" id="MobiDB-lite"/>
    </source>
</evidence>
<dbReference type="GO" id="GO:0042147">
    <property type="term" value="P:retrograde transport, endosome to Golgi"/>
    <property type="evidence" value="ECO:0007669"/>
    <property type="project" value="InterPro"/>
</dbReference>
<dbReference type="SUPFAM" id="SSF52821">
    <property type="entry name" value="Rhodanese/Cell cycle control phosphatase"/>
    <property type="match status" value="1"/>
</dbReference>
<name>A0A8D8IGU9_CULPI</name>
<reference evidence="8" key="1">
    <citation type="submission" date="2021-05" db="EMBL/GenBank/DDBJ databases">
        <authorList>
            <person name="Alioto T."/>
            <person name="Alioto T."/>
            <person name="Gomez Garrido J."/>
        </authorList>
    </citation>
    <scope>NUCLEOTIDE SEQUENCE</scope>
</reference>
<evidence type="ECO:0000259" key="6">
    <source>
        <dbReference type="PROSITE" id="PS50086"/>
    </source>
</evidence>
<dbReference type="InterPro" id="IPR045799">
    <property type="entry name" value="TBC1D23_C"/>
</dbReference>
<dbReference type="GO" id="GO:0005802">
    <property type="term" value="C:trans-Golgi network"/>
    <property type="evidence" value="ECO:0007669"/>
    <property type="project" value="TreeGrafter"/>
</dbReference>
<sequence>MDGNLWLIELESALLDDCTVDDIYAICQGKAIPEALRPDVWQVCLDVRSKMDQLAQFNEIFDLPFQTKLRRDCHCFVEKLGNEEEDKVAVVADLESILTFYCKNRNLVYESNNGWVELLLPLLSLKLLRSDTYNLFEAIRDTYIPKGCVKNGNVFHIFRLLLQYHDPELCSILDTKRVTPDTYAMSWFNTLFASTCSLQVVLAMWDLYLQQSDPFLVFFLSLIVLINGRDQVIALKSASKEELISFLVNMPCNIEADDVMDFCSLAQYYSLKTPASFKRDLLKVLFGVQSSAAEENVVSQALCLPLSVNELVENASTSSENSNPDAVRFFLVDCRPADQYNSGHLSTAFHLDCNLMLQEPVAFQTAVQGLLRSQKNAIEANSNAGGEHLCFLGSGRLEEDQYTHMVVASFLQKNTKFVSLLTGGYEAIHEYFGDNMIDCLEDHDPLSCLVCNKAQVQYGKSINNNAVSGGNGSLKRADNRRNNNPPPDPAERKPTIDLFSKLSLAMKSKSAEVKGKLFDYISNPNATAAPVPEKHVSRNERNGKRYRNVAPVFSIGEDQDDEYLPSASSDAPQQPAAQQPGSNTENSDDLVSIQAYLKGPDVIRSFKCQEVHLNGYMYDSYLLVTPTHIIVLRELDRKDKARVIVRRPLQSIVKITAKKRHRDLITFKYGYPEEENLVITDMDRFLIPNASDATELISKHIIKQT</sequence>
<accession>A0A8D8IGU9</accession>
<dbReference type="EMBL" id="HBUE01146225">
    <property type="protein sequence ID" value="CAG6503137.1"/>
    <property type="molecule type" value="Transcribed_RNA"/>
</dbReference>
<comment type="subcellular location">
    <subcellularLocation>
        <location evidence="1">Golgi apparatus</location>
        <location evidence="1">trans-Golgi network</location>
    </subcellularLocation>
</comment>
<feature type="compositionally biased region" description="Low complexity" evidence="5">
    <location>
        <begin position="565"/>
        <end position="582"/>
    </location>
</feature>
<protein>
    <recommendedName>
        <fullName evidence="2">TBC1 domain family member 23</fullName>
    </recommendedName>
</protein>
<keyword evidence="4" id="KW-0333">Golgi apparatus</keyword>
<keyword evidence="3" id="KW-0217">Developmental protein</keyword>
<dbReference type="Pfam" id="PF19430">
    <property type="entry name" value="TBC1D23_C"/>
    <property type="match status" value="1"/>
</dbReference>
<dbReference type="GO" id="GO:0005829">
    <property type="term" value="C:cytosol"/>
    <property type="evidence" value="ECO:0007669"/>
    <property type="project" value="GOC"/>
</dbReference>
<dbReference type="PANTHER" id="PTHR13297">
    <property type="entry name" value="TBC1 DOMAIN FAMILY MEMBER 23-RELATED"/>
    <property type="match status" value="1"/>
</dbReference>
<evidence type="ECO:0000259" key="7">
    <source>
        <dbReference type="PROSITE" id="PS50206"/>
    </source>
</evidence>
<dbReference type="InterPro" id="IPR039755">
    <property type="entry name" value="TBC1D23"/>
</dbReference>
<dbReference type="PANTHER" id="PTHR13297:SF5">
    <property type="entry name" value="TBC1 DOMAIN FAMILY MEMBER 23"/>
    <property type="match status" value="1"/>
</dbReference>
<dbReference type="AlphaFoldDB" id="A0A8D8IGU9"/>
<dbReference type="PROSITE" id="PS50206">
    <property type="entry name" value="RHODANESE_3"/>
    <property type="match status" value="1"/>
</dbReference>
<evidence type="ECO:0000256" key="3">
    <source>
        <dbReference type="ARBA" id="ARBA00022473"/>
    </source>
</evidence>
<evidence type="ECO:0000256" key="4">
    <source>
        <dbReference type="ARBA" id="ARBA00023034"/>
    </source>
</evidence>
<dbReference type="EMBL" id="HBUE01251123">
    <property type="protein sequence ID" value="CAG6554385.1"/>
    <property type="molecule type" value="Transcribed_RNA"/>
</dbReference>
<dbReference type="InterPro" id="IPR000195">
    <property type="entry name" value="Rab-GAP-TBC_dom"/>
</dbReference>
<feature type="compositionally biased region" description="Basic and acidic residues" evidence="5">
    <location>
        <begin position="532"/>
        <end position="543"/>
    </location>
</feature>
<dbReference type="SUPFAM" id="SSF47923">
    <property type="entry name" value="Ypt/Rab-GAP domain of gyp1p"/>
    <property type="match status" value="1"/>
</dbReference>
<dbReference type="GO" id="GO:0099041">
    <property type="term" value="P:vesicle tethering to Golgi"/>
    <property type="evidence" value="ECO:0007669"/>
    <property type="project" value="TreeGrafter"/>
</dbReference>
<dbReference type="InterPro" id="IPR001763">
    <property type="entry name" value="Rhodanese-like_dom"/>
</dbReference>
<dbReference type="Pfam" id="PF00566">
    <property type="entry name" value="RabGAP-TBC"/>
    <property type="match status" value="1"/>
</dbReference>
<feature type="domain" description="Rhodanese" evidence="7">
    <location>
        <begin position="325"/>
        <end position="437"/>
    </location>
</feature>